<dbReference type="Pfam" id="PF10936">
    <property type="entry name" value="DUF2617"/>
    <property type="match status" value="1"/>
</dbReference>
<dbReference type="Proteomes" id="UP000315010">
    <property type="component" value="Unassembled WGS sequence"/>
</dbReference>
<evidence type="ECO:0008006" key="3">
    <source>
        <dbReference type="Google" id="ProtNLM"/>
    </source>
</evidence>
<protein>
    <recommendedName>
        <fullName evidence="3">DUF2617 domain-containing protein</fullName>
    </recommendedName>
</protein>
<dbReference type="EMBL" id="SJPJ01000001">
    <property type="protein sequence ID" value="TWT84379.1"/>
    <property type="molecule type" value="Genomic_DNA"/>
</dbReference>
<comment type="caution">
    <text evidence="1">The sequence shown here is derived from an EMBL/GenBank/DDBJ whole genome shotgun (WGS) entry which is preliminary data.</text>
</comment>
<proteinExistence type="predicted"/>
<evidence type="ECO:0000313" key="1">
    <source>
        <dbReference type="EMBL" id="TWT84379.1"/>
    </source>
</evidence>
<organism evidence="1 2">
    <name type="scientific">Novipirellula herctigrandis</name>
    <dbReference type="NCBI Taxonomy" id="2527986"/>
    <lineage>
        <taxon>Bacteria</taxon>
        <taxon>Pseudomonadati</taxon>
        <taxon>Planctomycetota</taxon>
        <taxon>Planctomycetia</taxon>
        <taxon>Pirellulales</taxon>
        <taxon>Pirellulaceae</taxon>
        <taxon>Novipirellula</taxon>
    </lineage>
</organism>
<dbReference type="RefSeq" id="WP_146402079.1">
    <property type="nucleotide sequence ID" value="NZ_SJPJ01000001.1"/>
</dbReference>
<dbReference type="OrthoDB" id="263569at2"/>
<keyword evidence="2" id="KW-1185">Reference proteome</keyword>
<evidence type="ECO:0000313" key="2">
    <source>
        <dbReference type="Proteomes" id="UP000315010"/>
    </source>
</evidence>
<dbReference type="AlphaFoldDB" id="A0A5C5ZAH8"/>
<sequence>MLSVRPKVAELAFHVFSRSLHPELYTLQQRRKYERNDYELQVDITNCGHVLTWKGAGMLVCEVATSAHQPLPKRRCLLSRPLKGSRTERVECRGNVTYKTHFQLEPVEPDMFWMVQEQLGSDQTEGLLHRFDASGRMALGAISYVNVETRQKSVLVQAIHTFPDDYAIVKVETVIAIDDQ</sequence>
<dbReference type="InterPro" id="IPR024486">
    <property type="entry name" value="DUF2617"/>
</dbReference>
<gene>
    <name evidence="1" type="ORF">CA13_58570</name>
</gene>
<reference evidence="1 2" key="1">
    <citation type="submission" date="2019-02" db="EMBL/GenBank/DDBJ databases">
        <title>Deep-cultivation of Planctomycetes and their phenomic and genomic characterization uncovers novel biology.</title>
        <authorList>
            <person name="Wiegand S."/>
            <person name="Jogler M."/>
            <person name="Boedeker C."/>
            <person name="Pinto D."/>
            <person name="Vollmers J."/>
            <person name="Rivas-Marin E."/>
            <person name="Kohn T."/>
            <person name="Peeters S.H."/>
            <person name="Heuer A."/>
            <person name="Rast P."/>
            <person name="Oberbeckmann S."/>
            <person name="Bunk B."/>
            <person name="Jeske O."/>
            <person name="Meyerdierks A."/>
            <person name="Storesund J.E."/>
            <person name="Kallscheuer N."/>
            <person name="Luecker S."/>
            <person name="Lage O.M."/>
            <person name="Pohl T."/>
            <person name="Merkel B.J."/>
            <person name="Hornburger P."/>
            <person name="Mueller R.-W."/>
            <person name="Bruemmer F."/>
            <person name="Labrenz M."/>
            <person name="Spormann A.M."/>
            <person name="Op Den Camp H."/>
            <person name="Overmann J."/>
            <person name="Amann R."/>
            <person name="Jetten M.S.M."/>
            <person name="Mascher T."/>
            <person name="Medema M.H."/>
            <person name="Devos D.P."/>
            <person name="Kaster A.-K."/>
            <person name="Ovreas L."/>
            <person name="Rohde M."/>
            <person name="Galperin M.Y."/>
            <person name="Jogler C."/>
        </authorList>
    </citation>
    <scope>NUCLEOTIDE SEQUENCE [LARGE SCALE GENOMIC DNA]</scope>
    <source>
        <strain evidence="1 2">CA13</strain>
    </source>
</reference>
<accession>A0A5C5ZAH8</accession>
<name>A0A5C5ZAH8_9BACT</name>